<name>A0A7R8WDP9_9CRUS</name>
<protein>
    <recommendedName>
        <fullName evidence="4">cystathionine gamma-lyase</fullName>
        <ecNumber evidence="4">4.4.1.1</ecNumber>
    </recommendedName>
    <alternativeName>
        <fullName evidence="7">Gamma-cystathionase</fullName>
    </alternativeName>
</protein>
<dbReference type="UniPathway" id="UPA00136">
    <property type="reaction ID" value="UER00202"/>
</dbReference>
<evidence type="ECO:0000313" key="8">
    <source>
        <dbReference type="EMBL" id="CAD7229778.1"/>
    </source>
</evidence>
<comment type="similarity">
    <text evidence="3">Belongs to the trans-sulfuration enzymes family.</text>
</comment>
<reference evidence="8" key="1">
    <citation type="submission" date="2020-11" db="EMBL/GenBank/DDBJ databases">
        <authorList>
            <person name="Tran Van P."/>
        </authorList>
    </citation>
    <scope>NUCLEOTIDE SEQUENCE</scope>
</reference>
<dbReference type="GO" id="GO:0019343">
    <property type="term" value="P:cysteine biosynthetic process via cystathionine"/>
    <property type="evidence" value="ECO:0007669"/>
    <property type="project" value="TreeGrafter"/>
</dbReference>
<keyword evidence="6" id="KW-0198">Cysteine biosynthesis</keyword>
<dbReference type="EC" id="4.4.1.1" evidence="4"/>
<feature type="non-terminal residue" evidence="8">
    <location>
        <position position="771"/>
    </location>
</feature>
<dbReference type="InterPro" id="IPR015422">
    <property type="entry name" value="PyrdxlP-dep_Trfase_small"/>
</dbReference>
<dbReference type="AlphaFoldDB" id="A0A7R8WDP9"/>
<keyword evidence="5" id="KW-0663">Pyridoxal phosphate</keyword>
<keyword evidence="6" id="KW-0028">Amino-acid biosynthesis</keyword>
<dbReference type="InterPro" id="IPR000277">
    <property type="entry name" value="Cys/Met-Metab_PyrdxlP-dep_enz"/>
</dbReference>
<dbReference type="OrthoDB" id="3512640at2759"/>
<dbReference type="GO" id="GO:0019346">
    <property type="term" value="P:transsulfuration"/>
    <property type="evidence" value="ECO:0007669"/>
    <property type="project" value="InterPro"/>
</dbReference>
<evidence type="ECO:0000256" key="7">
    <source>
        <dbReference type="ARBA" id="ARBA00029853"/>
    </source>
</evidence>
<dbReference type="FunFam" id="3.90.1150.10:FF:000008">
    <property type="entry name" value="Cystathionine gamma-synthase"/>
    <property type="match status" value="2"/>
</dbReference>
<dbReference type="GO" id="GO:0004123">
    <property type="term" value="F:cystathionine gamma-lyase activity"/>
    <property type="evidence" value="ECO:0007669"/>
    <property type="project" value="TreeGrafter"/>
</dbReference>
<dbReference type="PANTHER" id="PTHR11808:SF15">
    <property type="entry name" value="CYSTATHIONINE GAMMA-LYASE"/>
    <property type="match status" value="1"/>
</dbReference>
<dbReference type="PANTHER" id="PTHR11808">
    <property type="entry name" value="TRANS-SULFURATION ENZYME FAMILY MEMBER"/>
    <property type="match status" value="1"/>
</dbReference>
<comment type="pathway">
    <text evidence="2">Amino-acid biosynthesis; L-cysteine biosynthesis; L-cysteine from L-homocysteine and L-serine: step 2/2.</text>
</comment>
<evidence type="ECO:0000256" key="6">
    <source>
        <dbReference type="ARBA" id="ARBA00023192"/>
    </source>
</evidence>
<sequence length="771" mass="84878">MERSNAMLSQDEHFATNATHVGAEPEQWSCRSVVPHIVLSTTFKQSGPGEHLGFEYGRSGNPTRDGLEKCLASLEGAEHSMVFSSGLAATTTVLTMFKTGDHIIATDDLYGGTNRLFRQVTSKFGIIEDLVDLNDLDALKDALTDATKTQLLWKYSGMKVHDIRIRRIHLAIGQCNLSHKPLKLGADMVMHSISKYINGHTDVIMGVVMTNREDLHKRLRFLQNAVGAIPSPFDCYLVARAVRTLALRMEQHQKNGLEVAKYLEEHPSVLKVIHPGLKSHPQYELAQRQMQGFSGMLSFYIKGGLQEASKFLREMKLITLAESLGGYDSLAELPSIMTHASVPEEERIKLGVHDNLIRLSVGIENVNDIIEDLKRALEAADDHFATNATHVGAEPEQWNCHSVVPHIVLSTTFKQSGPGEHLGFAYGRGGNPTRNGLEKCLASLEGAKYGMAFCSGLAAATTVLSMFKAGDHIVSTDDLYGGTNRLLRQVTPNFGIVVDLVDLNNAKALENGVTHATKVCLIVQQLVWIETPTNPTLKLVDIQAVVEVVKAKNPDVIVCVDNTFMSPYFQKPLAFGADMVMHSVTKYINGHSDVIMGAIMTNREDLHSRVRFLQNAVGAIPSPFDCYLVARAARTLALRMEQHQKNGLAVAKFLEQHPAVLKVNYPGLKSHPQYELARKQMQGFSGMLSFYIKGGLQEAGTFLREIKLITLAESLGGYESLAGLPAIMTHASVPEEERMKLGVHDNLIRISVGIENVHDIIEDLKRALEAA</sequence>
<evidence type="ECO:0000256" key="1">
    <source>
        <dbReference type="ARBA" id="ARBA00001933"/>
    </source>
</evidence>
<dbReference type="GO" id="GO:0005737">
    <property type="term" value="C:cytoplasm"/>
    <property type="evidence" value="ECO:0007669"/>
    <property type="project" value="TreeGrafter"/>
</dbReference>
<dbReference type="InterPro" id="IPR015421">
    <property type="entry name" value="PyrdxlP-dep_Trfase_major"/>
</dbReference>
<comment type="cofactor">
    <cofactor evidence="1">
        <name>pyridoxal 5'-phosphate</name>
        <dbReference type="ChEBI" id="CHEBI:597326"/>
    </cofactor>
</comment>
<dbReference type="SUPFAM" id="SSF53383">
    <property type="entry name" value="PLP-dependent transferases"/>
    <property type="match status" value="2"/>
</dbReference>
<proteinExistence type="inferred from homology"/>
<dbReference type="Gene3D" id="3.90.1150.10">
    <property type="entry name" value="Aspartate Aminotransferase, domain 1"/>
    <property type="match status" value="2"/>
</dbReference>
<dbReference type="FunFam" id="3.40.640.10:FF:000009">
    <property type="entry name" value="Cystathionine gamma-synthase homolog"/>
    <property type="match status" value="1"/>
</dbReference>
<dbReference type="EMBL" id="OB662274">
    <property type="protein sequence ID" value="CAD7229778.1"/>
    <property type="molecule type" value="Genomic_DNA"/>
</dbReference>
<gene>
    <name evidence="8" type="ORF">CTOB1V02_LOCUS7644</name>
</gene>
<dbReference type="Gene3D" id="3.40.640.10">
    <property type="entry name" value="Type I PLP-dependent aspartate aminotransferase-like (Major domain)"/>
    <property type="match status" value="2"/>
</dbReference>
<dbReference type="Pfam" id="PF01053">
    <property type="entry name" value="Cys_Met_Meta_PP"/>
    <property type="match status" value="2"/>
</dbReference>
<accession>A0A7R8WDP9</accession>
<evidence type="ECO:0000256" key="2">
    <source>
        <dbReference type="ARBA" id="ARBA00005038"/>
    </source>
</evidence>
<organism evidence="8">
    <name type="scientific">Cyprideis torosa</name>
    <dbReference type="NCBI Taxonomy" id="163714"/>
    <lineage>
        <taxon>Eukaryota</taxon>
        <taxon>Metazoa</taxon>
        <taxon>Ecdysozoa</taxon>
        <taxon>Arthropoda</taxon>
        <taxon>Crustacea</taxon>
        <taxon>Oligostraca</taxon>
        <taxon>Ostracoda</taxon>
        <taxon>Podocopa</taxon>
        <taxon>Podocopida</taxon>
        <taxon>Cytherocopina</taxon>
        <taxon>Cytheroidea</taxon>
        <taxon>Cytherideidae</taxon>
        <taxon>Cyprideis</taxon>
    </lineage>
</organism>
<dbReference type="CDD" id="cd00614">
    <property type="entry name" value="CGS_like"/>
    <property type="match status" value="2"/>
</dbReference>
<dbReference type="GO" id="GO:0030170">
    <property type="term" value="F:pyridoxal phosphate binding"/>
    <property type="evidence" value="ECO:0007669"/>
    <property type="project" value="InterPro"/>
</dbReference>
<dbReference type="InterPro" id="IPR015424">
    <property type="entry name" value="PyrdxlP-dep_Trfase"/>
</dbReference>
<evidence type="ECO:0000256" key="3">
    <source>
        <dbReference type="ARBA" id="ARBA00009077"/>
    </source>
</evidence>
<evidence type="ECO:0000256" key="5">
    <source>
        <dbReference type="ARBA" id="ARBA00022898"/>
    </source>
</evidence>
<evidence type="ECO:0000256" key="4">
    <source>
        <dbReference type="ARBA" id="ARBA00012085"/>
    </source>
</evidence>